<evidence type="ECO:0000313" key="3">
    <source>
        <dbReference type="EMBL" id="VED68089.1"/>
    </source>
</evidence>
<dbReference type="PANTHER" id="PTHR40039">
    <property type="entry name" value="PROTEIN DLTD"/>
    <property type="match status" value="1"/>
</dbReference>
<dbReference type="GO" id="GO:0005886">
    <property type="term" value="C:plasma membrane"/>
    <property type="evidence" value="ECO:0007669"/>
    <property type="project" value="UniProtKB-UniRule"/>
</dbReference>
<protein>
    <recommendedName>
        <fullName evidence="1">Protein DltD</fullName>
    </recommendedName>
</protein>
<dbReference type="PIRSF" id="PIRSF021438">
    <property type="entry name" value="DltD"/>
    <property type="match status" value="1"/>
</dbReference>
<dbReference type="InterPro" id="IPR006998">
    <property type="entry name" value="DltD"/>
</dbReference>
<dbReference type="EMBL" id="LR134266">
    <property type="protein sequence ID" value="VED68089.1"/>
    <property type="molecule type" value="Genomic_DNA"/>
</dbReference>
<keyword evidence="1" id="KW-1003">Cell membrane</keyword>
<sequence length="422" mass="48551">MLKRLWLILGPVFCAMALVATLLFFYPINHKHNLTEEKKAAVSLTAEGFKSRARKEEALGDPNYRFVPFFGSSEWLRFDIVHPAVLAEKYDRSYRPYFLGQRGAASLNQYFGMQQILPQLEGKTAVYVVSPQWFTKGGYDSSAFQQYFNSDQLTSFLANQEARPASQYAASRLLQQYPNVAMQGGVQKLAKGQNLSSFEKGLNQTLMRFVRREDAFFSTFTAMNNSNYEKKVLSRLNDLPDTFSYEALEEVATAEAKKKTNNNKLGISNSFYSHRLASKLKKLKGFQKNESYEQSLEYNDLQLVLDQFAQSKTNVIFVIPPVNSKWMAYTGLSKEMYQRTVEKIRYQLESQGFTHIADFSKDGDKPYFMQDTIHMGWNGWLAFDKAVDPFVSNPQPAPEYKINNRFLSQDWANYKGQPDQFK</sequence>
<dbReference type="Pfam" id="PF04914">
    <property type="entry name" value="DltD"/>
    <property type="match status" value="1"/>
</dbReference>
<evidence type="ECO:0000313" key="4">
    <source>
        <dbReference type="Proteomes" id="UP000270025"/>
    </source>
</evidence>
<keyword evidence="1 2" id="KW-0472">Membrane</keyword>
<keyword evidence="4" id="KW-1185">Reference proteome</keyword>
<keyword evidence="2" id="KW-1133">Transmembrane helix</keyword>
<dbReference type="PANTHER" id="PTHR40039:SF1">
    <property type="entry name" value="PROTEIN DLTD"/>
    <property type="match status" value="1"/>
</dbReference>
<comment type="pathway">
    <text evidence="1">Cell wall biogenesis; lipoteichoic acid biosynthesis.</text>
</comment>
<reference evidence="3 4" key="1">
    <citation type="submission" date="2018-12" db="EMBL/GenBank/DDBJ databases">
        <authorList>
            <consortium name="Pathogen Informatics"/>
        </authorList>
    </citation>
    <scope>NUCLEOTIDE SEQUENCE [LARGE SCALE GENOMIC DNA]</scope>
    <source>
        <strain evidence="3 4">NCTC3166</strain>
    </source>
</reference>
<dbReference type="AlphaFoldDB" id="A0A447Z7G1"/>
<organism evidence="3 4">
    <name type="scientific">Streptococcus viridans</name>
    <dbReference type="NCBI Taxonomy" id="78535"/>
    <lineage>
        <taxon>Bacteria</taxon>
        <taxon>Bacillati</taxon>
        <taxon>Bacillota</taxon>
        <taxon>Bacilli</taxon>
        <taxon>Lactobacillales</taxon>
        <taxon>Streptococcaceae</taxon>
        <taxon>Streptococcus</taxon>
    </lineage>
</organism>
<accession>A0A447Z7G1</accession>
<name>A0A447Z7G1_9STRE</name>
<keyword evidence="2" id="KW-0812">Transmembrane</keyword>
<dbReference type="KEGG" id="svf:NCTC3166_01928"/>
<feature type="transmembrane region" description="Helical" evidence="2">
    <location>
        <begin position="6"/>
        <end position="28"/>
    </location>
</feature>
<dbReference type="InterPro" id="IPR023896">
    <property type="entry name" value="LTA_DltD"/>
</dbReference>
<dbReference type="UniPathway" id="UPA00556"/>
<comment type="similarity">
    <text evidence="1">Belongs to the DltD family.</text>
</comment>
<dbReference type="GO" id="GO:0070395">
    <property type="term" value="P:lipoteichoic acid biosynthetic process"/>
    <property type="evidence" value="ECO:0007669"/>
    <property type="project" value="UniProtKB-UniRule"/>
</dbReference>
<gene>
    <name evidence="3" type="primary">dltD</name>
    <name evidence="3" type="ORF">NCTC3166_01928</name>
</gene>
<evidence type="ECO:0000256" key="2">
    <source>
        <dbReference type="SAM" id="Phobius"/>
    </source>
</evidence>
<dbReference type="RefSeq" id="WP_126404989.1">
    <property type="nucleotide sequence ID" value="NZ_LR134266.1"/>
</dbReference>
<dbReference type="NCBIfam" id="TIGR04092">
    <property type="entry name" value="LTA_DltD"/>
    <property type="match status" value="1"/>
</dbReference>
<dbReference type="Proteomes" id="UP000270025">
    <property type="component" value="Chromosome"/>
</dbReference>
<proteinExistence type="inferred from homology"/>
<evidence type="ECO:0000256" key="1">
    <source>
        <dbReference type="PIRNR" id="PIRNR021438"/>
    </source>
</evidence>